<keyword evidence="4" id="KW-1185">Reference proteome</keyword>
<dbReference type="AlphaFoldDB" id="M4V9D9"/>
<evidence type="ECO:0000313" key="4">
    <source>
        <dbReference type="Proteomes" id="UP000012040"/>
    </source>
</evidence>
<dbReference type="PATRIC" id="fig|1184267.3.peg.426"/>
<dbReference type="GO" id="GO:0008270">
    <property type="term" value="F:zinc ion binding"/>
    <property type="evidence" value="ECO:0007669"/>
    <property type="project" value="UniProtKB-KW"/>
</dbReference>
<proteinExistence type="predicted"/>
<dbReference type="STRING" id="1184267.A11Q_421"/>
<dbReference type="RefSeq" id="WP_015469131.1">
    <property type="nucleotide sequence ID" value="NC_020813.1"/>
</dbReference>
<protein>
    <recommendedName>
        <fullName evidence="2">SWIM-type domain-containing protein</fullName>
    </recommendedName>
</protein>
<reference evidence="3 4" key="1">
    <citation type="journal article" date="2013" name="ISME J.">
        <title>By their genes ye shall know them: genomic signatures of predatory bacteria.</title>
        <authorList>
            <person name="Pasternak Z."/>
            <person name="Pietrokovski S."/>
            <person name="Rotem O."/>
            <person name="Gophna U."/>
            <person name="Lurie-Weinberger M.N."/>
            <person name="Jurkevitch E."/>
        </authorList>
    </citation>
    <scope>NUCLEOTIDE SEQUENCE [LARGE SCALE GENOMIC DNA]</scope>
    <source>
        <strain evidence="3 4">JSS</strain>
    </source>
</reference>
<dbReference type="InterPro" id="IPR036869">
    <property type="entry name" value="J_dom_sf"/>
</dbReference>
<dbReference type="InterPro" id="IPR007527">
    <property type="entry name" value="Znf_SWIM"/>
</dbReference>
<accession>M4V9D9</accession>
<keyword evidence="1" id="KW-0862">Zinc</keyword>
<dbReference type="PROSITE" id="PS50966">
    <property type="entry name" value="ZF_SWIM"/>
    <property type="match status" value="1"/>
</dbReference>
<dbReference type="Proteomes" id="UP000012040">
    <property type="component" value="Chromosome"/>
</dbReference>
<dbReference type="HOGENOM" id="CLU_1183161_0_0_7"/>
<feature type="domain" description="SWIM-type" evidence="2">
    <location>
        <begin position="47"/>
        <end position="87"/>
    </location>
</feature>
<evidence type="ECO:0000259" key="2">
    <source>
        <dbReference type="PROSITE" id="PS50966"/>
    </source>
</evidence>
<sequence>MSTENWEHFFKPEVRSSGRALFTQGKTSLSQPSDTEVVAFMRTTPPFKVSLKSNAVSSPTLFVDCNCPAGKKDLFCKHIWATLLATEGKNPDFFESKLEIEKMTSASHVKAKPTAQSQAWEEKKAALKEKQSLLRKIQYQKQKLRLKEMKHSKKSIPNEPSFPKDVENSLVYFSQNGFELRTELTQELVSAAKKKLSLVFHPDRNGSHVEIIELNKHADVLMRYVKKITATDEA</sequence>
<dbReference type="KEGG" id="bex:A11Q_421"/>
<dbReference type="OrthoDB" id="5292107at2"/>
<dbReference type="SUPFAM" id="SSF46565">
    <property type="entry name" value="Chaperone J-domain"/>
    <property type="match status" value="1"/>
</dbReference>
<keyword evidence="1" id="KW-0479">Metal-binding</keyword>
<organism evidence="3 4">
    <name type="scientific">Pseudobdellovibrio exovorus JSS</name>
    <dbReference type="NCBI Taxonomy" id="1184267"/>
    <lineage>
        <taxon>Bacteria</taxon>
        <taxon>Pseudomonadati</taxon>
        <taxon>Bdellovibrionota</taxon>
        <taxon>Bdellovibrionia</taxon>
        <taxon>Bdellovibrionales</taxon>
        <taxon>Pseudobdellovibrionaceae</taxon>
        <taxon>Pseudobdellovibrio</taxon>
    </lineage>
</organism>
<name>M4V9D9_9BACT</name>
<evidence type="ECO:0000313" key="3">
    <source>
        <dbReference type="EMBL" id="AGH94641.1"/>
    </source>
</evidence>
<dbReference type="EMBL" id="CP003537">
    <property type="protein sequence ID" value="AGH94641.1"/>
    <property type="molecule type" value="Genomic_DNA"/>
</dbReference>
<keyword evidence="1" id="KW-0863">Zinc-finger</keyword>
<gene>
    <name evidence="3" type="ORF">A11Q_421</name>
</gene>
<evidence type="ECO:0000256" key="1">
    <source>
        <dbReference type="PROSITE-ProRule" id="PRU00325"/>
    </source>
</evidence>